<accession>A0ABV2WD81</accession>
<keyword evidence="1" id="KW-1133">Transmembrane helix</keyword>
<evidence type="ECO:0000313" key="3">
    <source>
        <dbReference type="Proteomes" id="UP001550378"/>
    </source>
</evidence>
<dbReference type="EMBL" id="JBEXZR010000033">
    <property type="protein sequence ID" value="MEU0711296.1"/>
    <property type="molecule type" value="Genomic_DNA"/>
</dbReference>
<dbReference type="RefSeq" id="WP_359655003.1">
    <property type="nucleotide sequence ID" value="NZ_JBEXZP010000068.1"/>
</dbReference>
<dbReference type="Proteomes" id="UP001550378">
    <property type="component" value="Unassembled WGS sequence"/>
</dbReference>
<protein>
    <recommendedName>
        <fullName evidence="4">Integral membrane protein</fullName>
    </recommendedName>
</protein>
<comment type="caution">
    <text evidence="2">The sequence shown here is derived from an EMBL/GenBank/DDBJ whole genome shotgun (WGS) entry which is preliminary data.</text>
</comment>
<feature type="transmembrane region" description="Helical" evidence="1">
    <location>
        <begin position="108"/>
        <end position="129"/>
    </location>
</feature>
<name>A0ABV2WD81_9ACTN</name>
<feature type="transmembrane region" description="Helical" evidence="1">
    <location>
        <begin position="135"/>
        <end position="154"/>
    </location>
</feature>
<keyword evidence="1" id="KW-0472">Membrane</keyword>
<organism evidence="2 3">
    <name type="scientific">Streptomyces lavendulocolor</name>
    <dbReference type="NCBI Taxonomy" id="67316"/>
    <lineage>
        <taxon>Bacteria</taxon>
        <taxon>Bacillati</taxon>
        <taxon>Actinomycetota</taxon>
        <taxon>Actinomycetes</taxon>
        <taxon>Kitasatosporales</taxon>
        <taxon>Streptomycetaceae</taxon>
        <taxon>Streptomyces</taxon>
    </lineage>
</organism>
<sequence length="189" mass="20834">MTTAATRYDRRMYAIMNRRDMQALGRTAARRRALVAAHMALTAASVALWLGSVHPRGPMWMPLGLLALVVPWCVAMGAINGTTRGLLELRGRMLDERQLHERDRVRSLTHRIGLGLLFAGTAGTGLAMWLGGFRFGGGALFPALFALLVTQWMLPAWVACLRVQDDVPDEVLDAAGDYTERQAEYPGQE</sequence>
<feature type="transmembrane region" description="Helical" evidence="1">
    <location>
        <begin position="65"/>
        <end position="87"/>
    </location>
</feature>
<proteinExistence type="predicted"/>
<evidence type="ECO:0000256" key="1">
    <source>
        <dbReference type="SAM" id="Phobius"/>
    </source>
</evidence>
<keyword evidence="1" id="KW-0812">Transmembrane</keyword>
<evidence type="ECO:0000313" key="2">
    <source>
        <dbReference type="EMBL" id="MEU0711296.1"/>
    </source>
</evidence>
<evidence type="ECO:0008006" key="4">
    <source>
        <dbReference type="Google" id="ProtNLM"/>
    </source>
</evidence>
<gene>
    <name evidence="2" type="ORF">ABZ508_28450</name>
</gene>
<reference evidence="2 3" key="1">
    <citation type="submission" date="2024-06" db="EMBL/GenBank/DDBJ databases">
        <title>The Natural Products Discovery Center: Release of the First 8490 Sequenced Strains for Exploring Actinobacteria Biosynthetic Diversity.</title>
        <authorList>
            <person name="Kalkreuter E."/>
            <person name="Kautsar S.A."/>
            <person name="Yang D."/>
            <person name="Bader C.D."/>
            <person name="Teijaro C.N."/>
            <person name="Fluegel L."/>
            <person name="Davis C.M."/>
            <person name="Simpson J.R."/>
            <person name="Lauterbach L."/>
            <person name="Steele A.D."/>
            <person name="Gui C."/>
            <person name="Meng S."/>
            <person name="Li G."/>
            <person name="Viehrig K."/>
            <person name="Ye F."/>
            <person name="Su P."/>
            <person name="Kiefer A.F."/>
            <person name="Nichols A."/>
            <person name="Cepeda A.J."/>
            <person name="Yan W."/>
            <person name="Fan B."/>
            <person name="Jiang Y."/>
            <person name="Adhikari A."/>
            <person name="Zheng C.-J."/>
            <person name="Schuster L."/>
            <person name="Cowan T.M."/>
            <person name="Smanski M.J."/>
            <person name="Chevrette M.G."/>
            <person name="De Carvalho L.P.S."/>
            <person name="Shen B."/>
        </authorList>
    </citation>
    <scope>NUCLEOTIDE SEQUENCE [LARGE SCALE GENOMIC DNA]</scope>
    <source>
        <strain evidence="2 3">NPDC006337</strain>
    </source>
</reference>
<keyword evidence="3" id="KW-1185">Reference proteome</keyword>